<protein>
    <submittedName>
        <fullName evidence="1">Uncharacterized protein</fullName>
    </submittedName>
</protein>
<sequence length="87" mass="9472">MSEVQIFFVVKLDNIIIGRQNALKEDLPAGEKFRRGGGVPAERILVAVTRRCLATAAVLGDGGDDFSFFPLAPWKDKAPPELHLPPS</sequence>
<keyword evidence="2" id="KW-1185">Reference proteome</keyword>
<gene>
    <name evidence="1" type="ORF">MILVUS5_LOCUS28077</name>
</gene>
<accession>A0ACB0L2W7</accession>
<proteinExistence type="predicted"/>
<evidence type="ECO:0000313" key="2">
    <source>
        <dbReference type="Proteomes" id="UP001177021"/>
    </source>
</evidence>
<comment type="caution">
    <text evidence="1">The sequence shown here is derived from an EMBL/GenBank/DDBJ whole genome shotgun (WGS) entry which is preliminary data.</text>
</comment>
<organism evidence="1 2">
    <name type="scientific">Trifolium pratense</name>
    <name type="common">Red clover</name>
    <dbReference type="NCBI Taxonomy" id="57577"/>
    <lineage>
        <taxon>Eukaryota</taxon>
        <taxon>Viridiplantae</taxon>
        <taxon>Streptophyta</taxon>
        <taxon>Embryophyta</taxon>
        <taxon>Tracheophyta</taxon>
        <taxon>Spermatophyta</taxon>
        <taxon>Magnoliopsida</taxon>
        <taxon>eudicotyledons</taxon>
        <taxon>Gunneridae</taxon>
        <taxon>Pentapetalae</taxon>
        <taxon>rosids</taxon>
        <taxon>fabids</taxon>
        <taxon>Fabales</taxon>
        <taxon>Fabaceae</taxon>
        <taxon>Papilionoideae</taxon>
        <taxon>50 kb inversion clade</taxon>
        <taxon>NPAAA clade</taxon>
        <taxon>Hologalegina</taxon>
        <taxon>IRL clade</taxon>
        <taxon>Trifolieae</taxon>
        <taxon>Trifolium</taxon>
    </lineage>
</organism>
<dbReference type="EMBL" id="CASHSV030000409">
    <property type="protein sequence ID" value="CAJ2662504.1"/>
    <property type="molecule type" value="Genomic_DNA"/>
</dbReference>
<reference evidence="1" key="1">
    <citation type="submission" date="2023-10" db="EMBL/GenBank/DDBJ databases">
        <authorList>
            <person name="Rodriguez Cubillos JULIANA M."/>
            <person name="De Vega J."/>
        </authorList>
    </citation>
    <scope>NUCLEOTIDE SEQUENCE</scope>
</reference>
<evidence type="ECO:0000313" key="1">
    <source>
        <dbReference type="EMBL" id="CAJ2662504.1"/>
    </source>
</evidence>
<name>A0ACB0L2W7_TRIPR</name>
<dbReference type="Proteomes" id="UP001177021">
    <property type="component" value="Unassembled WGS sequence"/>
</dbReference>